<evidence type="ECO:0000259" key="1">
    <source>
        <dbReference type="Pfam" id="PF14028"/>
    </source>
</evidence>
<reference evidence="2 3" key="1">
    <citation type="submission" date="2018-12" db="EMBL/GenBank/DDBJ databases">
        <authorList>
            <consortium name="Pathogen Informatics"/>
        </authorList>
    </citation>
    <scope>NUCLEOTIDE SEQUENCE [LARGE SCALE GENOMIC DNA]</scope>
    <source>
        <strain evidence="2 3">NCTC11636</strain>
    </source>
</reference>
<evidence type="ECO:0000313" key="3">
    <source>
        <dbReference type="Proteomes" id="UP000266895"/>
    </source>
</evidence>
<dbReference type="Proteomes" id="UP000266895">
    <property type="component" value="Chromosome"/>
</dbReference>
<gene>
    <name evidence="2" type="ORF">NCTC11636_01131</name>
</gene>
<dbReference type="OrthoDB" id="70280at2"/>
<accession>A0A3S4RF85</accession>
<name>A0A3S4RF85_9ACTO</name>
<dbReference type="InterPro" id="IPR023809">
    <property type="entry name" value="Thiopep_bacteriocin_synth_dom"/>
</dbReference>
<dbReference type="EMBL" id="LR134350">
    <property type="protein sequence ID" value="VEG27712.1"/>
    <property type="molecule type" value="Genomic_DNA"/>
</dbReference>
<dbReference type="RefSeq" id="WP_126382269.1">
    <property type="nucleotide sequence ID" value="NZ_LR134350.1"/>
</dbReference>
<feature type="domain" description="Thiopeptide-type bacteriocin biosynthesis" evidence="1">
    <location>
        <begin position="11"/>
        <end position="337"/>
    </location>
</feature>
<dbReference type="KEGG" id="ahw:NCTC11636_01131"/>
<sequence length="354" mass="40685">MSTLLSRQSPWYYINMYRWDADYSLLVTQVLVPLEAEFSLGTRWTCYFETDWYRGPHLTLALRNDGASERQPEVVSSAVKRYMKKLPASRPTNPHDYLDLHRKLYRYEDRRGHIFPWVHDGSITIGDIRRRVEHVGEGAASVIDQFYADMFVSELAILPAVNLKSHSLDQYSLDVLLQCALRFSNSGLSATAPSFMSHSQGYLAVQPNTTLAERWERNFSSFKDQLINYVDQVSRNNDPVPGTGDTPAVVLLLQEYFSHGSYFESFRPTGNWATEISQVSAFHEALTGNETWVEAVSDDDWFARYRMVLNLVYLHLAKMGLSPHRRFYLCYLLSRAVEELNGTDTLSYLEGVTE</sequence>
<protein>
    <recommendedName>
        <fullName evidence="1">Thiopeptide-type bacteriocin biosynthesis domain-containing protein</fullName>
    </recommendedName>
</protein>
<organism evidence="2 3">
    <name type="scientific">Actinomyces howellii</name>
    <dbReference type="NCBI Taxonomy" id="52771"/>
    <lineage>
        <taxon>Bacteria</taxon>
        <taxon>Bacillati</taxon>
        <taxon>Actinomycetota</taxon>
        <taxon>Actinomycetes</taxon>
        <taxon>Actinomycetales</taxon>
        <taxon>Actinomycetaceae</taxon>
        <taxon>Actinomyces</taxon>
    </lineage>
</organism>
<evidence type="ECO:0000313" key="2">
    <source>
        <dbReference type="EMBL" id="VEG27712.1"/>
    </source>
</evidence>
<keyword evidence="3" id="KW-1185">Reference proteome</keyword>
<proteinExistence type="predicted"/>
<dbReference type="Pfam" id="PF14028">
    <property type="entry name" value="Lant_dehydr_C"/>
    <property type="match status" value="1"/>
</dbReference>
<dbReference type="AlphaFoldDB" id="A0A3S4RF85"/>